<keyword evidence="2" id="KW-1185">Reference proteome</keyword>
<organism evidence="1 2">
    <name type="scientific">Conoideocrella luteorostrata</name>
    <dbReference type="NCBI Taxonomy" id="1105319"/>
    <lineage>
        <taxon>Eukaryota</taxon>
        <taxon>Fungi</taxon>
        <taxon>Dikarya</taxon>
        <taxon>Ascomycota</taxon>
        <taxon>Pezizomycotina</taxon>
        <taxon>Sordariomycetes</taxon>
        <taxon>Hypocreomycetidae</taxon>
        <taxon>Hypocreales</taxon>
        <taxon>Clavicipitaceae</taxon>
        <taxon>Conoideocrella</taxon>
    </lineage>
</organism>
<feature type="non-terminal residue" evidence="1">
    <location>
        <position position="1"/>
    </location>
</feature>
<dbReference type="Proteomes" id="UP001251528">
    <property type="component" value="Unassembled WGS sequence"/>
</dbReference>
<sequence length="103" mass="12210">NARSHYKEDLEAYDKQQKQLIKAREAIYSSVNERLCRYLEWNNDVYHWIKTLTGAIGVKQSKQVANLSAEYRGIIQSYEATSKAAFESWLWKWENFLLKGARY</sequence>
<accession>A0AAJ0FS84</accession>
<reference evidence="1" key="1">
    <citation type="submission" date="2023-06" db="EMBL/GenBank/DDBJ databases">
        <title>Conoideocrella luteorostrata (Hypocreales: Clavicipitaceae), a potential biocontrol fungus for elongate hemlock scale in United States Christmas tree production areas.</title>
        <authorList>
            <person name="Barrett H."/>
            <person name="Lovett B."/>
            <person name="Macias A.M."/>
            <person name="Stajich J.E."/>
            <person name="Kasson M.T."/>
        </authorList>
    </citation>
    <scope>NUCLEOTIDE SEQUENCE</scope>
    <source>
        <strain evidence="1">ARSEF 14590</strain>
    </source>
</reference>
<dbReference type="AlphaFoldDB" id="A0AAJ0FS84"/>
<name>A0AAJ0FS84_9HYPO</name>
<comment type="caution">
    <text evidence="1">The sequence shown here is derived from an EMBL/GenBank/DDBJ whole genome shotgun (WGS) entry which is preliminary data.</text>
</comment>
<dbReference type="EMBL" id="JASWJB010000781">
    <property type="protein sequence ID" value="KAK2589378.1"/>
    <property type="molecule type" value="Genomic_DNA"/>
</dbReference>
<evidence type="ECO:0000313" key="1">
    <source>
        <dbReference type="EMBL" id="KAK2589378.1"/>
    </source>
</evidence>
<evidence type="ECO:0000313" key="2">
    <source>
        <dbReference type="Proteomes" id="UP001251528"/>
    </source>
</evidence>
<proteinExistence type="predicted"/>
<gene>
    <name evidence="1" type="ORF">QQS21_012946</name>
</gene>
<protein>
    <submittedName>
        <fullName evidence="1">Uncharacterized protein</fullName>
    </submittedName>
</protein>